<sequence>MIIETQISYTIDTEKEHVIKEEKIKTTAQTATAISYLPLYKIEKKREEYIFKCKKLEFDVTLEEYRLIEEYNEQIPKEKLIQELKNEYLPLIKDADMLGDTEEKERLQQEYLQKKNEIENMN</sequence>
<gene>
    <name evidence="1" type="ORF">GND95_08595</name>
</gene>
<dbReference type="OrthoDB" id="2087570at2"/>
<accession>A0A7C8HFC6</accession>
<name>A0A7C8HFC6_9FIRM</name>
<proteinExistence type="predicted"/>
<reference evidence="1 2" key="1">
    <citation type="submission" date="2019-12" db="EMBL/GenBank/DDBJ databases">
        <title>Defluviitalea raffinosedens, isolated from a biogas fermenter, genome sequencing and characterization.</title>
        <authorList>
            <person name="Rettenmaier R."/>
            <person name="Schneider M."/>
            <person name="Neuhaus K."/>
            <person name="Liebl W."/>
            <person name="Zverlov V."/>
        </authorList>
    </citation>
    <scope>NUCLEOTIDE SEQUENCE [LARGE SCALE GENOMIC DNA]</scope>
    <source>
        <strain evidence="1 2">249c-K6</strain>
    </source>
</reference>
<protein>
    <submittedName>
        <fullName evidence="1">Uncharacterized protein</fullName>
    </submittedName>
</protein>
<evidence type="ECO:0000313" key="2">
    <source>
        <dbReference type="Proteomes" id="UP000483018"/>
    </source>
</evidence>
<dbReference type="RefSeq" id="WP_158740463.1">
    <property type="nucleotide sequence ID" value="NZ_WSLF01000007.1"/>
</dbReference>
<dbReference type="AlphaFoldDB" id="A0A7C8HFC6"/>
<dbReference type="EMBL" id="WSLF01000007">
    <property type="protein sequence ID" value="KAE9633704.1"/>
    <property type="molecule type" value="Genomic_DNA"/>
</dbReference>
<keyword evidence="2" id="KW-1185">Reference proteome</keyword>
<organism evidence="1 2">
    <name type="scientific">Defluviitalea raffinosedens</name>
    <dbReference type="NCBI Taxonomy" id="1450156"/>
    <lineage>
        <taxon>Bacteria</taxon>
        <taxon>Bacillati</taxon>
        <taxon>Bacillota</taxon>
        <taxon>Clostridia</taxon>
        <taxon>Lachnospirales</taxon>
        <taxon>Defluviitaleaceae</taxon>
        <taxon>Defluviitalea</taxon>
    </lineage>
</organism>
<comment type="caution">
    <text evidence="1">The sequence shown here is derived from an EMBL/GenBank/DDBJ whole genome shotgun (WGS) entry which is preliminary data.</text>
</comment>
<evidence type="ECO:0000313" key="1">
    <source>
        <dbReference type="EMBL" id="KAE9633704.1"/>
    </source>
</evidence>
<dbReference type="Proteomes" id="UP000483018">
    <property type="component" value="Unassembled WGS sequence"/>
</dbReference>